<dbReference type="Proteomes" id="UP001249851">
    <property type="component" value="Unassembled WGS sequence"/>
</dbReference>
<proteinExistence type="predicted"/>
<organism evidence="1 2">
    <name type="scientific">Acropora cervicornis</name>
    <name type="common">Staghorn coral</name>
    <dbReference type="NCBI Taxonomy" id="6130"/>
    <lineage>
        <taxon>Eukaryota</taxon>
        <taxon>Metazoa</taxon>
        <taxon>Cnidaria</taxon>
        <taxon>Anthozoa</taxon>
        <taxon>Hexacorallia</taxon>
        <taxon>Scleractinia</taxon>
        <taxon>Astrocoeniina</taxon>
        <taxon>Acroporidae</taxon>
        <taxon>Acropora</taxon>
    </lineage>
</organism>
<protein>
    <submittedName>
        <fullName evidence="1">Uncharacterized protein</fullName>
    </submittedName>
</protein>
<reference evidence="1" key="1">
    <citation type="journal article" date="2023" name="G3 (Bethesda)">
        <title>Whole genome assembly and annotation of the endangered Caribbean coral Acropora cervicornis.</title>
        <authorList>
            <person name="Selwyn J.D."/>
            <person name="Vollmer S.V."/>
        </authorList>
    </citation>
    <scope>NUCLEOTIDE SEQUENCE</scope>
    <source>
        <strain evidence="1">K2</strain>
    </source>
</reference>
<accession>A0AAD9R348</accession>
<dbReference type="EMBL" id="JARQWQ010000004">
    <property type="protein sequence ID" value="KAK2572272.1"/>
    <property type="molecule type" value="Genomic_DNA"/>
</dbReference>
<sequence length="187" mass="21362">MPRFESFKELKLAFMMSKSFFYGCKNERKNNNNYFRSLNFDHMIEDTAIVCIKRNADHKLLEIQIKIKQKNVATLPVAHCADQGWRIRIVLPTIIPVPCPITIGNTKFKCQGYWGPSHFVRRKDAYLPGMPAIKYGITVTSKHGQEILVPSLDVIITDMSHLIHNGVNSQRSVNFNGEIACATWLPL</sequence>
<keyword evidence="2" id="KW-1185">Reference proteome</keyword>
<gene>
    <name evidence="1" type="ORF">P5673_002491</name>
</gene>
<evidence type="ECO:0000313" key="2">
    <source>
        <dbReference type="Proteomes" id="UP001249851"/>
    </source>
</evidence>
<name>A0AAD9R348_ACRCE</name>
<dbReference type="AlphaFoldDB" id="A0AAD9R348"/>
<evidence type="ECO:0000313" key="1">
    <source>
        <dbReference type="EMBL" id="KAK2572272.1"/>
    </source>
</evidence>
<comment type="caution">
    <text evidence="1">The sequence shown here is derived from an EMBL/GenBank/DDBJ whole genome shotgun (WGS) entry which is preliminary data.</text>
</comment>
<reference evidence="1" key="2">
    <citation type="journal article" date="2023" name="Science">
        <title>Genomic signatures of disease resistance in endangered staghorn corals.</title>
        <authorList>
            <person name="Vollmer S.V."/>
            <person name="Selwyn J.D."/>
            <person name="Despard B.A."/>
            <person name="Roesel C.L."/>
        </authorList>
    </citation>
    <scope>NUCLEOTIDE SEQUENCE</scope>
    <source>
        <strain evidence="1">K2</strain>
    </source>
</reference>